<dbReference type="EMBL" id="CAKOAT010435154">
    <property type="protein sequence ID" value="CAH8372373.1"/>
    <property type="molecule type" value="Genomic_DNA"/>
</dbReference>
<feature type="region of interest" description="Disordered" evidence="1">
    <location>
        <begin position="1"/>
        <end position="34"/>
    </location>
</feature>
<protein>
    <submittedName>
        <fullName evidence="2">Uncharacterized protein</fullName>
    </submittedName>
</protein>
<dbReference type="AlphaFoldDB" id="A0ABC8L7M7"/>
<gene>
    <name evidence="2" type="ORF">ERUC_LOCUS31690</name>
</gene>
<reference evidence="2 3" key="1">
    <citation type="submission" date="2022-03" db="EMBL/GenBank/DDBJ databases">
        <authorList>
            <person name="Macdonald S."/>
            <person name="Ahmed S."/>
            <person name="Newling K."/>
        </authorList>
    </citation>
    <scope>NUCLEOTIDE SEQUENCE [LARGE SCALE GENOMIC DNA]</scope>
</reference>
<organism evidence="2 3">
    <name type="scientific">Eruca vesicaria subsp. sativa</name>
    <name type="common">Garden rocket</name>
    <name type="synonym">Eruca sativa</name>
    <dbReference type="NCBI Taxonomy" id="29727"/>
    <lineage>
        <taxon>Eukaryota</taxon>
        <taxon>Viridiplantae</taxon>
        <taxon>Streptophyta</taxon>
        <taxon>Embryophyta</taxon>
        <taxon>Tracheophyta</taxon>
        <taxon>Spermatophyta</taxon>
        <taxon>Magnoliopsida</taxon>
        <taxon>eudicotyledons</taxon>
        <taxon>Gunneridae</taxon>
        <taxon>Pentapetalae</taxon>
        <taxon>rosids</taxon>
        <taxon>malvids</taxon>
        <taxon>Brassicales</taxon>
        <taxon>Brassicaceae</taxon>
        <taxon>Brassiceae</taxon>
        <taxon>Eruca</taxon>
    </lineage>
</organism>
<dbReference type="Proteomes" id="UP001642260">
    <property type="component" value="Unassembled WGS sequence"/>
</dbReference>
<keyword evidence="3" id="KW-1185">Reference proteome</keyword>
<evidence type="ECO:0000313" key="3">
    <source>
        <dbReference type="Proteomes" id="UP001642260"/>
    </source>
</evidence>
<sequence length="61" mass="7151">MTSHGGDEFLKFQDSEELQSGREKSKRERNRRMASDNIIKERQVVVLCVSQCHSYGWSWCS</sequence>
<evidence type="ECO:0000313" key="2">
    <source>
        <dbReference type="EMBL" id="CAH8372373.1"/>
    </source>
</evidence>
<name>A0ABC8L7M7_ERUVS</name>
<proteinExistence type="predicted"/>
<comment type="caution">
    <text evidence="2">The sequence shown here is derived from an EMBL/GenBank/DDBJ whole genome shotgun (WGS) entry which is preliminary data.</text>
</comment>
<accession>A0ABC8L7M7</accession>
<evidence type="ECO:0000256" key="1">
    <source>
        <dbReference type="SAM" id="MobiDB-lite"/>
    </source>
</evidence>